<protein>
    <submittedName>
        <fullName evidence="2">Uncharacterized protein</fullName>
    </submittedName>
</protein>
<gene>
    <name evidence="2" type="ORF">UCRPC4_g04962</name>
</gene>
<feature type="compositionally biased region" description="Polar residues" evidence="1">
    <location>
        <begin position="91"/>
        <end position="107"/>
    </location>
</feature>
<reference evidence="2 3" key="1">
    <citation type="submission" date="2015-05" db="EMBL/GenBank/DDBJ databases">
        <title>Distinctive expansion of gene families associated with plant cell wall degradation and secondary metabolism in the genomes of grapevine trunk pathogens.</title>
        <authorList>
            <person name="Lawrence D.P."/>
            <person name="Travadon R."/>
            <person name="Rolshausen P.E."/>
            <person name="Baumgartner K."/>
        </authorList>
    </citation>
    <scope>NUCLEOTIDE SEQUENCE [LARGE SCALE GENOMIC DNA]</scope>
    <source>
        <strain evidence="2">UCRPC4</strain>
    </source>
</reference>
<sequence length="263" mass="28237">MASNPIALARAFTKRTKRPEVASLPTREGSVRYAPGTIRRAQISLPTELLSTTNVHALNAPDIRQVSASSSNSSLRSSDDSDFASISKTFLESPMTTPDTSMENSPVSAEHTHQASFFESKSPKRSVTSAGTTRSVSSSSSVDAPTLPQRAMSHSKRAHQDLARKRSISGMSPPPTAISGVDVARDSTAFFTGAIESSHPFGNELAKVNEVAEEFGAVSAVLEEEEQYLISRGLHKFSAEDYINEIYGLSGGVYEGRLANAWI</sequence>
<evidence type="ECO:0000256" key="1">
    <source>
        <dbReference type="SAM" id="MobiDB-lite"/>
    </source>
</evidence>
<feature type="region of interest" description="Disordered" evidence="1">
    <location>
        <begin position="91"/>
        <end position="175"/>
    </location>
</feature>
<dbReference type="EMBL" id="LCWF01000123">
    <property type="protein sequence ID" value="KKY18392.1"/>
    <property type="molecule type" value="Genomic_DNA"/>
</dbReference>
<accession>A0A0G2E5W7</accession>
<dbReference type="Proteomes" id="UP000053317">
    <property type="component" value="Unassembled WGS sequence"/>
</dbReference>
<dbReference type="OrthoDB" id="5419666at2759"/>
<reference evidence="2 3" key="2">
    <citation type="submission" date="2015-05" db="EMBL/GenBank/DDBJ databases">
        <authorList>
            <person name="Morales-Cruz A."/>
            <person name="Amrine K.C."/>
            <person name="Cantu D."/>
        </authorList>
    </citation>
    <scope>NUCLEOTIDE SEQUENCE [LARGE SCALE GENOMIC DNA]</scope>
    <source>
        <strain evidence="2">UCRPC4</strain>
    </source>
</reference>
<proteinExistence type="predicted"/>
<evidence type="ECO:0000313" key="2">
    <source>
        <dbReference type="EMBL" id="KKY18392.1"/>
    </source>
</evidence>
<feature type="compositionally biased region" description="Low complexity" evidence="1">
    <location>
        <begin position="126"/>
        <end position="142"/>
    </location>
</feature>
<comment type="caution">
    <text evidence="2">The sequence shown here is derived from an EMBL/GenBank/DDBJ whole genome shotgun (WGS) entry which is preliminary data.</text>
</comment>
<organism evidence="2 3">
    <name type="scientific">Phaeomoniella chlamydospora</name>
    <name type="common">Phaeoacremonium chlamydosporum</name>
    <dbReference type="NCBI Taxonomy" id="158046"/>
    <lineage>
        <taxon>Eukaryota</taxon>
        <taxon>Fungi</taxon>
        <taxon>Dikarya</taxon>
        <taxon>Ascomycota</taxon>
        <taxon>Pezizomycotina</taxon>
        <taxon>Eurotiomycetes</taxon>
        <taxon>Chaetothyriomycetidae</taxon>
        <taxon>Phaeomoniellales</taxon>
        <taxon>Phaeomoniellaceae</taxon>
        <taxon>Phaeomoniella</taxon>
    </lineage>
</organism>
<evidence type="ECO:0000313" key="3">
    <source>
        <dbReference type="Proteomes" id="UP000053317"/>
    </source>
</evidence>
<name>A0A0G2E5W7_PHACM</name>
<dbReference type="AlphaFoldDB" id="A0A0G2E5W7"/>
<keyword evidence="3" id="KW-1185">Reference proteome</keyword>